<organism evidence="4">
    <name type="scientific">Culicoides sonorensis</name>
    <name type="common">Biting midge</name>
    <dbReference type="NCBI Taxonomy" id="179676"/>
    <lineage>
        <taxon>Eukaryota</taxon>
        <taxon>Metazoa</taxon>
        <taxon>Ecdysozoa</taxon>
        <taxon>Arthropoda</taxon>
        <taxon>Hexapoda</taxon>
        <taxon>Insecta</taxon>
        <taxon>Pterygota</taxon>
        <taxon>Neoptera</taxon>
        <taxon>Endopterygota</taxon>
        <taxon>Diptera</taxon>
        <taxon>Nematocera</taxon>
        <taxon>Chironomoidea</taxon>
        <taxon>Ceratopogonidae</taxon>
        <taxon>Ceratopogoninae</taxon>
        <taxon>Culicoides</taxon>
        <taxon>Monoculicoides</taxon>
    </lineage>
</organism>
<dbReference type="OMA" id="WIVCVPR"/>
<dbReference type="GO" id="GO:0048812">
    <property type="term" value="P:neuron projection morphogenesis"/>
    <property type="evidence" value="ECO:0007669"/>
    <property type="project" value="TreeGrafter"/>
</dbReference>
<reference evidence="4" key="2">
    <citation type="submission" date="2018-07" db="EMBL/GenBank/DDBJ databases">
        <authorList>
            <person name="Quirk P.G."/>
            <person name="Krulwich T.A."/>
        </authorList>
    </citation>
    <scope>NUCLEOTIDE SEQUENCE</scope>
</reference>
<feature type="repeat" description="ANK" evidence="1">
    <location>
        <begin position="493"/>
        <end position="525"/>
    </location>
</feature>
<dbReference type="Pfam" id="PF13637">
    <property type="entry name" value="Ank_4"/>
    <property type="match status" value="1"/>
</dbReference>
<evidence type="ECO:0000259" key="2">
    <source>
        <dbReference type="PROSITE" id="PS51205"/>
    </source>
</evidence>
<gene>
    <name evidence="4" type="primary">CSON011377</name>
</gene>
<dbReference type="PANTHER" id="PTHR24170">
    <property type="entry name" value="ANKYRIN REPEAT DOMAIN-CONTAINING PROTEIN 27"/>
    <property type="match status" value="1"/>
</dbReference>
<feature type="repeat" description="ANK" evidence="1">
    <location>
        <begin position="830"/>
        <end position="862"/>
    </location>
</feature>
<feature type="domain" description="VPS9" evidence="2">
    <location>
        <begin position="256"/>
        <end position="398"/>
    </location>
</feature>
<feature type="repeat" description="ANK" evidence="1">
    <location>
        <begin position="598"/>
        <end position="630"/>
    </location>
</feature>
<evidence type="ECO:0000313" key="3">
    <source>
        <dbReference type="EMBL" id="SSX04391.1"/>
    </source>
</evidence>
<dbReference type="Gene3D" id="1.20.1050.80">
    <property type="entry name" value="VPS9 domain"/>
    <property type="match status" value="1"/>
</dbReference>
<accession>A0A336M3E4</accession>
<dbReference type="GO" id="GO:0000149">
    <property type="term" value="F:SNARE binding"/>
    <property type="evidence" value="ECO:0007669"/>
    <property type="project" value="TreeGrafter"/>
</dbReference>
<evidence type="ECO:0000256" key="1">
    <source>
        <dbReference type="PROSITE-ProRule" id="PRU00023"/>
    </source>
</evidence>
<dbReference type="InterPro" id="IPR002110">
    <property type="entry name" value="Ankyrin_rpt"/>
</dbReference>
<dbReference type="Pfam" id="PF02204">
    <property type="entry name" value="VPS9"/>
    <property type="match status" value="1"/>
</dbReference>
<dbReference type="SUPFAM" id="SSF109993">
    <property type="entry name" value="VPS9 domain"/>
    <property type="match status" value="1"/>
</dbReference>
<proteinExistence type="predicted"/>
<dbReference type="GO" id="GO:0005770">
    <property type="term" value="C:late endosome"/>
    <property type="evidence" value="ECO:0007669"/>
    <property type="project" value="TreeGrafter"/>
</dbReference>
<dbReference type="GO" id="GO:0045022">
    <property type="term" value="P:early endosome to late endosome transport"/>
    <property type="evidence" value="ECO:0007669"/>
    <property type="project" value="TreeGrafter"/>
</dbReference>
<dbReference type="GO" id="GO:0043005">
    <property type="term" value="C:neuron projection"/>
    <property type="evidence" value="ECO:0007669"/>
    <property type="project" value="TreeGrafter"/>
</dbReference>
<dbReference type="EMBL" id="UFQS01000495">
    <property type="protein sequence ID" value="SSX04391.1"/>
    <property type="molecule type" value="Genomic_DNA"/>
</dbReference>
<dbReference type="InterPro" id="IPR051248">
    <property type="entry name" value="UPF0507/Ank_repeat_27"/>
</dbReference>
<dbReference type="GO" id="GO:0005085">
    <property type="term" value="F:guanyl-nucleotide exchange factor activity"/>
    <property type="evidence" value="ECO:0007669"/>
    <property type="project" value="TreeGrafter"/>
</dbReference>
<dbReference type="SMART" id="SM00167">
    <property type="entry name" value="VPS9"/>
    <property type="match status" value="1"/>
</dbReference>
<dbReference type="Gene3D" id="1.25.40.20">
    <property type="entry name" value="Ankyrin repeat-containing domain"/>
    <property type="match status" value="4"/>
</dbReference>
<dbReference type="AlphaFoldDB" id="A0A336M3E4"/>
<dbReference type="Pfam" id="PF12796">
    <property type="entry name" value="Ank_2"/>
    <property type="match status" value="3"/>
</dbReference>
<dbReference type="PROSITE" id="PS50088">
    <property type="entry name" value="ANK_REPEAT"/>
    <property type="match status" value="5"/>
</dbReference>
<dbReference type="PROSITE" id="PS51205">
    <property type="entry name" value="VPS9"/>
    <property type="match status" value="1"/>
</dbReference>
<dbReference type="PANTHER" id="PTHR24170:SF2">
    <property type="entry name" value="ANKYRIN REPEAT DOMAIN-CONTAINING PROTEIN 27"/>
    <property type="match status" value="1"/>
</dbReference>
<reference evidence="3" key="1">
    <citation type="submission" date="2018-04" db="EMBL/GenBank/DDBJ databases">
        <authorList>
            <person name="Go L.Y."/>
            <person name="Mitchell J.A."/>
        </authorList>
    </citation>
    <scope>NUCLEOTIDE SEQUENCE</scope>
    <source>
        <tissue evidence="3">Whole organism</tissue>
    </source>
</reference>
<evidence type="ECO:0000313" key="4">
    <source>
        <dbReference type="EMBL" id="SSX24755.1"/>
    </source>
</evidence>
<feature type="repeat" description="ANK" evidence="1">
    <location>
        <begin position="762"/>
        <end position="794"/>
    </location>
</feature>
<name>A0A336M3E4_CULSO</name>
<dbReference type="InterPro" id="IPR036770">
    <property type="entry name" value="Ankyrin_rpt-contain_sf"/>
</dbReference>
<dbReference type="SMART" id="SM00248">
    <property type="entry name" value="ANK"/>
    <property type="match status" value="7"/>
</dbReference>
<dbReference type="PROSITE" id="PS50297">
    <property type="entry name" value="ANK_REP_REGION"/>
    <property type="match status" value="4"/>
</dbReference>
<dbReference type="InterPro" id="IPR003123">
    <property type="entry name" value="VPS9"/>
</dbReference>
<dbReference type="GO" id="GO:0005769">
    <property type="term" value="C:early endosome"/>
    <property type="evidence" value="ECO:0007669"/>
    <property type="project" value="TreeGrafter"/>
</dbReference>
<dbReference type="VEuPathDB" id="VectorBase:CSON011377"/>
<dbReference type="GO" id="GO:0005886">
    <property type="term" value="C:plasma membrane"/>
    <property type="evidence" value="ECO:0007669"/>
    <property type="project" value="TreeGrafter"/>
</dbReference>
<dbReference type="EMBL" id="UFQT01000495">
    <property type="protein sequence ID" value="SSX24755.1"/>
    <property type="molecule type" value="Genomic_DNA"/>
</dbReference>
<dbReference type="GO" id="GO:0030133">
    <property type="term" value="C:transport vesicle"/>
    <property type="evidence" value="ECO:0007669"/>
    <property type="project" value="TreeGrafter"/>
</dbReference>
<keyword evidence="1" id="KW-0040">ANK repeat</keyword>
<dbReference type="GO" id="GO:0097422">
    <property type="term" value="C:tubular endosome"/>
    <property type="evidence" value="ECO:0007669"/>
    <property type="project" value="TreeGrafter"/>
</dbReference>
<dbReference type="SUPFAM" id="SSF48403">
    <property type="entry name" value="Ankyrin repeat"/>
    <property type="match status" value="2"/>
</dbReference>
<dbReference type="InterPro" id="IPR037191">
    <property type="entry name" value="VPS9_dom_sf"/>
</dbReference>
<sequence>MEIQYDENLSANPFFKKIRQDHSQLIQLASMQNLVICVPRNGSIKSNQPLDEQLLMTHVLVPNEELPESHFNSANDLGKMVLTQSKKILFENNEGGKIEANILFEEVFYTKDMMRYKVWCIDRPFSGDMNTNEKIERNGKSTESPSDLFYVQNLSDAVQLIWTEVQSKQILRKIDTSIANFRKNNRTFGNTDLQKLKNNTHLLYNHCVDVLLLNRRLKERCRNDAFLLKNLKIAVEQYMINALYSHLFDAITLCTTEQNEKFNRMIRNLSEIQLSEFKLDPRLFDYIPSMKLELIKIDSHTTVLDKLNCLKRAINTISEKYNKNTENGKILTTDDVIPVLIFVIIKSGMTHWMTNLYFLKEFSFTDLTGNEFGAENFLVATLEAAITFILNNDFKMKEILDNETYLSDCKEKEKFSSKEEFLQYFFNRIKNGDETEIERLLSSFNKTTGCIDPGTTNPYYEMPSLRHHPLCACNECERRISDSIPSINSKNNQGFSAIFIPIIYGHPKILNQLLNYSADVNTCDSNGWSPLHYAASRGDQNSLLLLLHAGSDINATNIDKNNPLHISCLYGYANCAKALIYFSEHMKIKLALNAQNKHGDTPIHIASKWGFLEIVSTLLENGSRIDVQNKFGHTPVAIAHSSKMRKIMHETFVLVPKTSQTIYDEIPQGIQNVSLTDEDLMDDMNASNVVSKLEKIQCLSNAIEEGDTKLALLLLGLQISGLPCKCDPLRTCKKCIPYKSLLSLDTKTHTNTALYINVQNSDGNTALHLAAIHGNLNLTKTLLENEIDTIILNKKQQTALHLATYHNRYQIIKAILHHTKVDILNLTDLNGDTVLHYASKSGDIKIVETILAYEPKLDVKNSAGQTPLNVAQKNMFMAVVKLLEKAFDILKEKEDTSNNNNEDDAIQGDTN</sequence>
<feature type="repeat" description="ANK" evidence="1">
    <location>
        <begin position="526"/>
        <end position="558"/>
    </location>
</feature>
<protein>
    <submittedName>
        <fullName evidence="4">CSON011377 protein</fullName>
    </submittedName>
</protein>